<feature type="region of interest" description="Disordered" evidence="1">
    <location>
        <begin position="1"/>
        <end position="58"/>
    </location>
</feature>
<gene>
    <name evidence="2" type="ORF">ALMOND_2B017412</name>
</gene>
<dbReference type="Gramene" id="VVA28340">
    <property type="protein sequence ID" value="VVA28340"/>
    <property type="gene ID" value="Prudul26B017412"/>
</dbReference>
<name>A0A5E4FM04_PRUDU</name>
<dbReference type="InParanoid" id="A0A5E4FM04"/>
<dbReference type="AlphaFoldDB" id="A0A5E4FM04"/>
<reference evidence="3" key="1">
    <citation type="journal article" date="2020" name="Plant J.">
        <title>Transposons played a major role in the diversification between the closely related almond and peach genomes: results from the almond genome sequence.</title>
        <authorList>
            <person name="Alioto T."/>
            <person name="Alexiou K.G."/>
            <person name="Bardil A."/>
            <person name="Barteri F."/>
            <person name="Castanera R."/>
            <person name="Cruz F."/>
            <person name="Dhingra A."/>
            <person name="Duval H."/>
            <person name="Fernandez I Marti A."/>
            <person name="Frias L."/>
            <person name="Galan B."/>
            <person name="Garcia J.L."/>
            <person name="Howad W."/>
            <person name="Gomez-Garrido J."/>
            <person name="Gut M."/>
            <person name="Julca I."/>
            <person name="Morata J."/>
            <person name="Puigdomenech P."/>
            <person name="Ribeca P."/>
            <person name="Rubio Cabetas M.J."/>
            <person name="Vlasova A."/>
            <person name="Wirthensohn M."/>
            <person name="Garcia-Mas J."/>
            <person name="Gabaldon T."/>
            <person name="Casacuberta J.M."/>
            <person name="Arus P."/>
        </authorList>
    </citation>
    <scope>NUCLEOTIDE SEQUENCE [LARGE SCALE GENOMIC DNA]</scope>
    <source>
        <strain evidence="3">cv. Texas</strain>
    </source>
</reference>
<sequence>MANHPQGTNADDDLGPEDQTSLSLGSPSNASVDDVRGDCSPCTTITTGTTSRYGKLSY</sequence>
<dbReference type="EMBL" id="CABIKO010000140">
    <property type="protein sequence ID" value="VVA28340.1"/>
    <property type="molecule type" value="Genomic_DNA"/>
</dbReference>
<dbReference type="Proteomes" id="UP000327085">
    <property type="component" value="Chromosome 4"/>
</dbReference>
<evidence type="ECO:0000313" key="2">
    <source>
        <dbReference type="EMBL" id="VVA28340.1"/>
    </source>
</evidence>
<keyword evidence="2" id="KW-0675">Receptor</keyword>
<protein>
    <submittedName>
        <fullName evidence="2">PREDICTED: wall-associated receptor kinase</fullName>
    </submittedName>
</protein>
<evidence type="ECO:0000313" key="3">
    <source>
        <dbReference type="Proteomes" id="UP000327085"/>
    </source>
</evidence>
<accession>A0A5E4FM04</accession>
<feature type="compositionally biased region" description="Polar residues" evidence="1">
    <location>
        <begin position="18"/>
        <end position="31"/>
    </location>
</feature>
<evidence type="ECO:0000256" key="1">
    <source>
        <dbReference type="SAM" id="MobiDB-lite"/>
    </source>
</evidence>
<dbReference type="GO" id="GO:0016301">
    <property type="term" value="F:kinase activity"/>
    <property type="evidence" value="ECO:0007669"/>
    <property type="project" value="UniProtKB-KW"/>
</dbReference>
<keyword evidence="2" id="KW-0418">Kinase</keyword>
<keyword evidence="2" id="KW-0808">Transferase</keyword>
<proteinExistence type="predicted"/>
<organism evidence="2 3">
    <name type="scientific">Prunus dulcis</name>
    <name type="common">Almond</name>
    <name type="synonym">Amygdalus dulcis</name>
    <dbReference type="NCBI Taxonomy" id="3755"/>
    <lineage>
        <taxon>Eukaryota</taxon>
        <taxon>Viridiplantae</taxon>
        <taxon>Streptophyta</taxon>
        <taxon>Embryophyta</taxon>
        <taxon>Tracheophyta</taxon>
        <taxon>Spermatophyta</taxon>
        <taxon>Magnoliopsida</taxon>
        <taxon>eudicotyledons</taxon>
        <taxon>Gunneridae</taxon>
        <taxon>Pentapetalae</taxon>
        <taxon>rosids</taxon>
        <taxon>fabids</taxon>
        <taxon>Rosales</taxon>
        <taxon>Rosaceae</taxon>
        <taxon>Amygdaloideae</taxon>
        <taxon>Amygdaleae</taxon>
        <taxon>Prunus</taxon>
    </lineage>
</organism>